<evidence type="ECO:0000313" key="2">
    <source>
        <dbReference type="Proteomes" id="UP000789920"/>
    </source>
</evidence>
<gene>
    <name evidence="1" type="ORF">RPERSI_LOCUS24487</name>
</gene>
<dbReference type="EMBL" id="CAJVQC010078727">
    <property type="protein sequence ID" value="CAG8816571.1"/>
    <property type="molecule type" value="Genomic_DNA"/>
</dbReference>
<organism evidence="1 2">
    <name type="scientific">Racocetra persica</name>
    <dbReference type="NCBI Taxonomy" id="160502"/>
    <lineage>
        <taxon>Eukaryota</taxon>
        <taxon>Fungi</taxon>
        <taxon>Fungi incertae sedis</taxon>
        <taxon>Mucoromycota</taxon>
        <taxon>Glomeromycotina</taxon>
        <taxon>Glomeromycetes</taxon>
        <taxon>Diversisporales</taxon>
        <taxon>Gigasporaceae</taxon>
        <taxon>Racocetra</taxon>
    </lineage>
</organism>
<sequence>MIDPTVSTLISTFISNYANIHKYSSPGQYLQHNTQSIIYLSTGKDYTK</sequence>
<dbReference type="Proteomes" id="UP000789920">
    <property type="component" value="Unassembled WGS sequence"/>
</dbReference>
<accession>A0ACA9RYV4</accession>
<proteinExistence type="predicted"/>
<reference evidence="1" key="1">
    <citation type="submission" date="2021-06" db="EMBL/GenBank/DDBJ databases">
        <authorList>
            <person name="Kallberg Y."/>
            <person name="Tangrot J."/>
            <person name="Rosling A."/>
        </authorList>
    </citation>
    <scope>NUCLEOTIDE SEQUENCE</scope>
    <source>
        <strain evidence="1">MA461A</strain>
    </source>
</reference>
<protein>
    <submittedName>
        <fullName evidence="1">32279_t:CDS:1</fullName>
    </submittedName>
</protein>
<keyword evidence="2" id="KW-1185">Reference proteome</keyword>
<name>A0ACA9RYV4_9GLOM</name>
<comment type="caution">
    <text evidence="1">The sequence shown here is derived from an EMBL/GenBank/DDBJ whole genome shotgun (WGS) entry which is preliminary data.</text>
</comment>
<evidence type="ECO:0000313" key="1">
    <source>
        <dbReference type="EMBL" id="CAG8816571.1"/>
    </source>
</evidence>
<feature type="non-terminal residue" evidence="1">
    <location>
        <position position="48"/>
    </location>
</feature>